<keyword evidence="2" id="KW-1185">Reference proteome</keyword>
<organism evidence="1 2">
    <name type="scientific">Trifolium medium</name>
    <dbReference type="NCBI Taxonomy" id="97028"/>
    <lineage>
        <taxon>Eukaryota</taxon>
        <taxon>Viridiplantae</taxon>
        <taxon>Streptophyta</taxon>
        <taxon>Embryophyta</taxon>
        <taxon>Tracheophyta</taxon>
        <taxon>Spermatophyta</taxon>
        <taxon>Magnoliopsida</taxon>
        <taxon>eudicotyledons</taxon>
        <taxon>Gunneridae</taxon>
        <taxon>Pentapetalae</taxon>
        <taxon>rosids</taxon>
        <taxon>fabids</taxon>
        <taxon>Fabales</taxon>
        <taxon>Fabaceae</taxon>
        <taxon>Papilionoideae</taxon>
        <taxon>50 kb inversion clade</taxon>
        <taxon>NPAAA clade</taxon>
        <taxon>Hologalegina</taxon>
        <taxon>IRL clade</taxon>
        <taxon>Trifolieae</taxon>
        <taxon>Trifolium</taxon>
    </lineage>
</organism>
<name>A0A392SWB6_9FABA</name>
<protein>
    <submittedName>
        <fullName evidence="1">Uncharacterized protein</fullName>
    </submittedName>
</protein>
<evidence type="ECO:0000313" key="2">
    <source>
        <dbReference type="Proteomes" id="UP000265520"/>
    </source>
</evidence>
<dbReference type="AlphaFoldDB" id="A0A392SWB6"/>
<proteinExistence type="predicted"/>
<evidence type="ECO:0000313" key="1">
    <source>
        <dbReference type="EMBL" id="MCI52742.1"/>
    </source>
</evidence>
<dbReference type="EMBL" id="LXQA010452176">
    <property type="protein sequence ID" value="MCI52742.1"/>
    <property type="molecule type" value="Genomic_DNA"/>
</dbReference>
<feature type="non-terminal residue" evidence="1">
    <location>
        <position position="69"/>
    </location>
</feature>
<dbReference type="Proteomes" id="UP000265520">
    <property type="component" value="Unassembled WGS sequence"/>
</dbReference>
<feature type="non-terminal residue" evidence="1">
    <location>
        <position position="1"/>
    </location>
</feature>
<sequence length="69" mass="7112">DSLSEPVAELPDQVVAGVERVVVQLSAAARPASSPYDTFWLTPAVLDIGDASLVVAATTGPTYLLQGQS</sequence>
<reference evidence="1 2" key="1">
    <citation type="journal article" date="2018" name="Front. Plant Sci.">
        <title>Red Clover (Trifolium pratense) and Zigzag Clover (T. medium) - A Picture of Genomic Similarities and Differences.</title>
        <authorList>
            <person name="Dluhosova J."/>
            <person name="Istvanek J."/>
            <person name="Nedelnik J."/>
            <person name="Repkova J."/>
        </authorList>
    </citation>
    <scope>NUCLEOTIDE SEQUENCE [LARGE SCALE GENOMIC DNA]</scope>
    <source>
        <strain evidence="2">cv. 10/8</strain>
        <tissue evidence="1">Leaf</tissue>
    </source>
</reference>
<comment type="caution">
    <text evidence="1">The sequence shown here is derived from an EMBL/GenBank/DDBJ whole genome shotgun (WGS) entry which is preliminary data.</text>
</comment>
<accession>A0A392SWB6</accession>